<dbReference type="AlphaFoldDB" id="A0A6V8NZP9"/>
<gene>
    <name evidence="1" type="ORF">HKBW3S25_00128</name>
</gene>
<name>A0A6V8NZP9_9ACTN</name>
<protein>
    <submittedName>
        <fullName evidence="1">Uncharacterized protein</fullName>
    </submittedName>
</protein>
<organism evidence="1 2">
    <name type="scientific">Candidatus Hakubella thermalkaliphila</name>
    <dbReference type="NCBI Taxonomy" id="2754717"/>
    <lineage>
        <taxon>Bacteria</taxon>
        <taxon>Bacillati</taxon>
        <taxon>Actinomycetota</taxon>
        <taxon>Actinomycetota incertae sedis</taxon>
        <taxon>Candidatus Hakubellales</taxon>
        <taxon>Candidatus Hakubellaceae</taxon>
        <taxon>Candidatus Hakubella</taxon>
    </lineage>
</organism>
<evidence type="ECO:0000313" key="2">
    <source>
        <dbReference type="Proteomes" id="UP000543224"/>
    </source>
</evidence>
<dbReference type="Proteomes" id="UP000543224">
    <property type="component" value="Unassembled WGS sequence"/>
</dbReference>
<feature type="non-terminal residue" evidence="1">
    <location>
        <position position="49"/>
    </location>
</feature>
<dbReference type="EMBL" id="BLRX01000007">
    <property type="protein sequence ID" value="GFP24691.1"/>
    <property type="molecule type" value="Genomic_DNA"/>
</dbReference>
<sequence>MNREEEIISQLIKDFQRIIPNGKVIGKQKVEKKPYDLVCVVQINKTRTK</sequence>
<proteinExistence type="predicted"/>
<evidence type="ECO:0000313" key="1">
    <source>
        <dbReference type="EMBL" id="GFP24691.1"/>
    </source>
</evidence>
<reference evidence="1 2" key="1">
    <citation type="journal article" date="2020" name="Front. Microbiol.">
        <title>Single-cell genomics of novel Actinobacteria with the Wood-Ljungdahl pathway discovered in a serpentinizing system.</title>
        <authorList>
            <person name="Merino N."/>
            <person name="Kawai M."/>
            <person name="Boyd E.S."/>
            <person name="Colman D.R."/>
            <person name="McGlynn S.E."/>
            <person name="Nealson K.H."/>
            <person name="Kurokawa K."/>
            <person name="Hongoh Y."/>
        </authorList>
    </citation>
    <scope>NUCLEOTIDE SEQUENCE [LARGE SCALE GENOMIC DNA]</scope>
    <source>
        <strain evidence="1 2">S25</strain>
    </source>
</reference>
<comment type="caution">
    <text evidence="1">The sequence shown here is derived from an EMBL/GenBank/DDBJ whole genome shotgun (WGS) entry which is preliminary data.</text>
</comment>
<accession>A0A6V8NZP9</accession>